<dbReference type="GO" id="GO:0000155">
    <property type="term" value="F:phosphorelay sensor kinase activity"/>
    <property type="evidence" value="ECO:0007669"/>
    <property type="project" value="InterPro"/>
</dbReference>
<dbReference type="EC" id="2.7.13.3" evidence="3"/>
<dbReference type="Gene3D" id="3.30.565.10">
    <property type="entry name" value="Histidine kinase-like ATPase, C-terminal domain"/>
    <property type="match status" value="1"/>
</dbReference>
<gene>
    <name evidence="11" type="ORF">GO485_21160</name>
    <name evidence="12" type="ORF">IP92_00250</name>
</gene>
<dbReference type="RefSeq" id="WP_145872712.1">
    <property type="nucleotide sequence ID" value="NZ_CP046904.1"/>
</dbReference>
<evidence type="ECO:0000313" key="11">
    <source>
        <dbReference type="EMBL" id="QGZ41322.1"/>
    </source>
</evidence>
<dbReference type="Proteomes" id="UP000437862">
    <property type="component" value="Chromosome"/>
</dbReference>
<dbReference type="OrthoDB" id="8552871at2"/>
<dbReference type="EMBL" id="VLKW01000001">
    <property type="protein sequence ID" value="TWI51266.1"/>
    <property type="molecule type" value="Genomic_DNA"/>
</dbReference>
<evidence type="ECO:0000259" key="9">
    <source>
        <dbReference type="PROSITE" id="PS50110"/>
    </source>
</evidence>
<feature type="domain" description="Histidine kinase" evidence="8">
    <location>
        <begin position="304"/>
        <end position="522"/>
    </location>
</feature>
<reference evidence="12" key="2">
    <citation type="submission" date="2019-07" db="EMBL/GenBank/DDBJ databases">
        <authorList>
            <person name="Whitman W."/>
            <person name="Huntemann M."/>
            <person name="Clum A."/>
            <person name="Pillay M."/>
            <person name="Palaniappan K."/>
            <person name="Varghese N."/>
            <person name="Mikhailova N."/>
            <person name="Stamatis D."/>
            <person name="Reddy T."/>
            <person name="Daum C."/>
            <person name="Shapiro N."/>
            <person name="Ivanova N."/>
            <person name="Kyrpides N."/>
            <person name="Woyke T."/>
        </authorList>
    </citation>
    <scope>NUCLEOTIDE SEQUENCE</scope>
    <source>
        <strain evidence="12">CGMCC 1.10685</strain>
    </source>
</reference>
<accession>A0A562Q5G0</accession>
<evidence type="ECO:0000256" key="4">
    <source>
        <dbReference type="ARBA" id="ARBA00022553"/>
    </source>
</evidence>
<dbReference type="InterPro" id="IPR003594">
    <property type="entry name" value="HATPase_dom"/>
</dbReference>
<dbReference type="InterPro" id="IPR000700">
    <property type="entry name" value="PAS-assoc_C"/>
</dbReference>
<dbReference type="InterPro" id="IPR013656">
    <property type="entry name" value="PAS_4"/>
</dbReference>
<evidence type="ECO:0000256" key="5">
    <source>
        <dbReference type="ARBA" id="ARBA00022679"/>
    </source>
</evidence>
<dbReference type="Pfam" id="PF02518">
    <property type="entry name" value="HATPase_c"/>
    <property type="match status" value="1"/>
</dbReference>
<evidence type="ECO:0000256" key="6">
    <source>
        <dbReference type="ARBA" id="ARBA00022777"/>
    </source>
</evidence>
<dbReference type="FunFam" id="3.30.565.10:FF:000006">
    <property type="entry name" value="Sensor histidine kinase WalK"/>
    <property type="match status" value="1"/>
</dbReference>
<feature type="domain" description="Response regulatory" evidence="9">
    <location>
        <begin position="543"/>
        <end position="659"/>
    </location>
</feature>
<dbReference type="PANTHER" id="PTHR43547:SF2">
    <property type="entry name" value="HYBRID SIGNAL TRANSDUCTION HISTIDINE KINASE C"/>
    <property type="match status" value="1"/>
</dbReference>
<dbReference type="SUPFAM" id="SSF55785">
    <property type="entry name" value="PYP-like sensor domain (PAS domain)"/>
    <property type="match status" value="2"/>
</dbReference>
<dbReference type="SUPFAM" id="SSF52172">
    <property type="entry name" value="CheY-like"/>
    <property type="match status" value="1"/>
</dbReference>
<dbReference type="EMBL" id="CP046904">
    <property type="protein sequence ID" value="QGZ41322.1"/>
    <property type="molecule type" value="Genomic_DNA"/>
</dbReference>
<feature type="domain" description="PAC" evidence="10">
    <location>
        <begin position="98"/>
        <end position="152"/>
    </location>
</feature>
<dbReference type="SMART" id="SM00387">
    <property type="entry name" value="HATPase_c"/>
    <property type="match status" value="1"/>
</dbReference>
<dbReference type="Gene3D" id="3.30.450.20">
    <property type="entry name" value="PAS domain"/>
    <property type="match status" value="2"/>
</dbReference>
<evidence type="ECO:0000259" key="8">
    <source>
        <dbReference type="PROSITE" id="PS50109"/>
    </source>
</evidence>
<feature type="domain" description="PAC" evidence="10">
    <location>
        <begin position="241"/>
        <end position="293"/>
    </location>
</feature>
<dbReference type="PROSITE" id="PS50110">
    <property type="entry name" value="RESPONSE_REGULATORY"/>
    <property type="match status" value="1"/>
</dbReference>
<organism evidence="12 13">
    <name type="scientific">Pseudoduganella flava</name>
    <dbReference type="NCBI Taxonomy" id="871742"/>
    <lineage>
        <taxon>Bacteria</taxon>
        <taxon>Pseudomonadati</taxon>
        <taxon>Pseudomonadota</taxon>
        <taxon>Betaproteobacteria</taxon>
        <taxon>Burkholderiales</taxon>
        <taxon>Oxalobacteraceae</taxon>
        <taxon>Telluria group</taxon>
        <taxon>Pseudoduganella</taxon>
    </lineage>
</organism>
<dbReference type="Pfam" id="PF00072">
    <property type="entry name" value="Response_reg"/>
    <property type="match status" value="1"/>
</dbReference>
<reference evidence="11 14" key="3">
    <citation type="submission" date="2019-12" db="EMBL/GenBank/DDBJ databases">
        <title>Draft Genome Sequences of Six Type Strains of the Genus Massilia.</title>
        <authorList>
            <person name="Miess H."/>
            <person name="Frediansyah A."/>
            <person name="Goeker M."/>
            <person name="Gross H."/>
        </authorList>
    </citation>
    <scope>NUCLEOTIDE SEQUENCE [LARGE SCALE GENOMIC DNA]</scope>
    <source>
        <strain evidence="11 14">DSM 26639</strain>
    </source>
</reference>
<dbReference type="SMART" id="SM00448">
    <property type="entry name" value="REC"/>
    <property type="match status" value="1"/>
</dbReference>
<evidence type="ECO:0000256" key="2">
    <source>
        <dbReference type="ARBA" id="ARBA00004429"/>
    </source>
</evidence>
<dbReference type="CDD" id="cd00082">
    <property type="entry name" value="HisKA"/>
    <property type="match status" value="1"/>
</dbReference>
<comment type="catalytic activity">
    <reaction evidence="1">
        <text>ATP + protein L-histidine = ADP + protein N-phospho-L-histidine.</text>
        <dbReference type="EC" id="2.7.13.3"/>
    </reaction>
</comment>
<evidence type="ECO:0000256" key="1">
    <source>
        <dbReference type="ARBA" id="ARBA00000085"/>
    </source>
</evidence>
<dbReference type="InterPro" id="IPR004358">
    <property type="entry name" value="Sig_transdc_His_kin-like_C"/>
</dbReference>
<evidence type="ECO:0000256" key="7">
    <source>
        <dbReference type="PROSITE-ProRule" id="PRU00169"/>
    </source>
</evidence>
<dbReference type="InterPro" id="IPR035965">
    <property type="entry name" value="PAS-like_dom_sf"/>
</dbReference>
<evidence type="ECO:0000313" key="12">
    <source>
        <dbReference type="EMBL" id="TWI51266.1"/>
    </source>
</evidence>
<dbReference type="SUPFAM" id="SSF47384">
    <property type="entry name" value="Homodimeric domain of signal transducing histidine kinase"/>
    <property type="match status" value="1"/>
</dbReference>
<dbReference type="SUPFAM" id="SSF55874">
    <property type="entry name" value="ATPase domain of HSP90 chaperone/DNA topoisomerase II/histidine kinase"/>
    <property type="match status" value="1"/>
</dbReference>
<evidence type="ECO:0000259" key="10">
    <source>
        <dbReference type="PROSITE" id="PS50113"/>
    </source>
</evidence>
<dbReference type="Pfam" id="PF08448">
    <property type="entry name" value="PAS_4"/>
    <property type="match status" value="1"/>
</dbReference>
<dbReference type="GO" id="GO:0005886">
    <property type="term" value="C:plasma membrane"/>
    <property type="evidence" value="ECO:0007669"/>
    <property type="project" value="UniProtKB-SubCell"/>
</dbReference>
<evidence type="ECO:0000256" key="3">
    <source>
        <dbReference type="ARBA" id="ARBA00012438"/>
    </source>
</evidence>
<dbReference type="AlphaFoldDB" id="A0A562Q5G0"/>
<dbReference type="InterPro" id="IPR036890">
    <property type="entry name" value="HATPase_C_sf"/>
</dbReference>
<dbReference type="PROSITE" id="PS50109">
    <property type="entry name" value="HIS_KIN"/>
    <property type="match status" value="1"/>
</dbReference>
<dbReference type="InterPro" id="IPR005467">
    <property type="entry name" value="His_kinase_dom"/>
</dbReference>
<dbReference type="PROSITE" id="PS50113">
    <property type="entry name" value="PAC"/>
    <property type="match status" value="2"/>
</dbReference>
<keyword evidence="14" id="KW-1185">Reference proteome</keyword>
<dbReference type="Proteomes" id="UP000315112">
    <property type="component" value="Unassembled WGS sequence"/>
</dbReference>
<dbReference type="Gene3D" id="1.10.287.130">
    <property type="match status" value="1"/>
</dbReference>
<dbReference type="InterPro" id="IPR003661">
    <property type="entry name" value="HisK_dim/P_dom"/>
</dbReference>
<dbReference type="SMART" id="SM00388">
    <property type="entry name" value="HisKA"/>
    <property type="match status" value="1"/>
</dbReference>
<proteinExistence type="predicted"/>
<dbReference type="Gene3D" id="3.40.50.2300">
    <property type="match status" value="1"/>
</dbReference>
<keyword evidence="5" id="KW-0808">Transferase</keyword>
<keyword evidence="4 7" id="KW-0597">Phosphoprotein</keyword>
<protein>
    <recommendedName>
        <fullName evidence="3">histidine kinase</fullName>
        <ecNumber evidence="3">2.7.13.3</ecNumber>
    </recommendedName>
</protein>
<feature type="modified residue" description="4-aspartylphosphate" evidence="7">
    <location>
        <position position="592"/>
    </location>
</feature>
<dbReference type="Pfam" id="PF00512">
    <property type="entry name" value="HisKA"/>
    <property type="match status" value="1"/>
</dbReference>
<sequence length="668" mass="72157">MLVLALAQTRRLRQARAEAAACRDAVRQMAVAYDHAPLGLAVLDRDLRYVRINPVLAGINGVSVARHVGHTIHEVVPEVAALAAPTFNEVLRTGVPVFGLEFAGPTAAQPSVIRTFRESVYPIRDKHGAIAGLSVAVEDITERKRLLEALHASEQRERLRASELESVMDATPAAVFIAHDPGCLTVTASAEARHLLRLAADENPSLSIPARHAFEVFAGGERLAPDRLPLQVAATTGADVRGKELEIRFDNGDVLHVLMNAVPLRGQDGRLIGAAAAFVDITAHTNAVRELHRQARYKDEFLAVLAHELRNPLAAIQSGLELLKLDASETTPRVRAREIMQRQMAHVVHLIDDLLDVARISSGKLELKMEAAGVREIVEAATEFCRDDIERAALRFEARLPAVPLTVYADRVRLTEVICNLLHNAVKYTPRGGSIVLAVAEEEDNAVFRVADTGAGIAADTLPQVFGMFAQAEDTRAQRQGGLGVGLALASRIVELHGGTIVAESDGQGKGSTFTVRLPVLPAAAAGRRERPAARAPARAPLRVLVLDDNHDAAQTLGAMLEARGHAVQLAYTGRSALEALEQADVDVAILDIGLSDISGHEVARQIRLRHPHRPILLIALSGWGSERERQQSEQAGFDLHLTKPATMEALERAIQSRRPSAQRALAS</sequence>
<evidence type="ECO:0000313" key="13">
    <source>
        <dbReference type="Proteomes" id="UP000315112"/>
    </source>
</evidence>
<dbReference type="InterPro" id="IPR011006">
    <property type="entry name" value="CheY-like_superfamily"/>
</dbReference>
<name>A0A562Q5G0_9BURK</name>
<dbReference type="InterPro" id="IPR036097">
    <property type="entry name" value="HisK_dim/P_sf"/>
</dbReference>
<keyword evidence="6 12" id="KW-0418">Kinase</keyword>
<reference evidence="12 13" key="1">
    <citation type="journal article" date="2015" name="Stand. Genomic Sci.">
        <title>Genomic Encyclopedia of Bacterial and Archaeal Type Strains, Phase III: the genomes of soil and plant-associated and newly described type strains.</title>
        <authorList>
            <person name="Whitman W.B."/>
            <person name="Woyke T."/>
            <person name="Klenk H.P."/>
            <person name="Zhou Y."/>
            <person name="Lilburn T.G."/>
            <person name="Beck B.J."/>
            <person name="De Vos P."/>
            <person name="Vandamme P."/>
            <person name="Eisen J.A."/>
            <person name="Garrity G."/>
            <person name="Hugenholtz P."/>
            <person name="Kyrpides N.C."/>
        </authorList>
    </citation>
    <scope>NUCLEOTIDE SEQUENCE [LARGE SCALE GENOMIC DNA]</scope>
    <source>
        <strain evidence="12 13">CGMCC 1.10685</strain>
    </source>
</reference>
<comment type="subcellular location">
    <subcellularLocation>
        <location evidence="2">Cell inner membrane</location>
        <topology evidence="2">Multi-pass membrane protein</topology>
    </subcellularLocation>
</comment>
<dbReference type="PANTHER" id="PTHR43547">
    <property type="entry name" value="TWO-COMPONENT HISTIDINE KINASE"/>
    <property type="match status" value="1"/>
</dbReference>
<dbReference type="InterPro" id="IPR001789">
    <property type="entry name" value="Sig_transdc_resp-reg_receiver"/>
</dbReference>
<dbReference type="PRINTS" id="PR00344">
    <property type="entry name" value="BCTRLSENSOR"/>
</dbReference>
<evidence type="ECO:0000313" key="14">
    <source>
        <dbReference type="Proteomes" id="UP000437862"/>
    </source>
</evidence>